<gene>
    <name evidence="2" type="ORF">SUGI_1226660</name>
</gene>
<feature type="region of interest" description="Disordered" evidence="1">
    <location>
        <begin position="62"/>
        <end position="83"/>
    </location>
</feature>
<keyword evidence="3" id="KW-1185">Reference proteome</keyword>
<reference evidence="2" key="1">
    <citation type="submission" date="2022-12" db="EMBL/GenBank/DDBJ databases">
        <title>Chromosome-Level Genome Assembly of Japanese Cedar (Cryptomeriajaponica D. Don).</title>
        <authorList>
            <person name="Fujino T."/>
            <person name="Yamaguchi K."/>
            <person name="Yokoyama T."/>
            <person name="Hamanaka T."/>
            <person name="Harazono Y."/>
            <person name="Kamada H."/>
            <person name="Kobayashi W."/>
            <person name="Ujino-Ihara T."/>
            <person name="Uchiyama K."/>
            <person name="Matsumoto A."/>
            <person name="Izuno A."/>
            <person name="Tsumura Y."/>
            <person name="Toyoda A."/>
            <person name="Shigenobu S."/>
            <person name="Moriguchi Y."/>
            <person name="Ueno S."/>
            <person name="Kasahara M."/>
        </authorList>
    </citation>
    <scope>NUCLEOTIDE SEQUENCE</scope>
</reference>
<name>A0AAD3NQ14_CRYJA</name>
<comment type="caution">
    <text evidence="2">The sequence shown here is derived from an EMBL/GenBank/DDBJ whole genome shotgun (WGS) entry which is preliminary data.</text>
</comment>
<evidence type="ECO:0000313" key="3">
    <source>
        <dbReference type="Proteomes" id="UP001234787"/>
    </source>
</evidence>
<protein>
    <submittedName>
        <fullName evidence="2">Uncharacterized protein</fullName>
    </submittedName>
</protein>
<feature type="compositionally biased region" description="Polar residues" evidence="1">
    <location>
        <begin position="62"/>
        <end position="77"/>
    </location>
</feature>
<organism evidence="2 3">
    <name type="scientific">Cryptomeria japonica</name>
    <name type="common">Japanese cedar</name>
    <name type="synonym">Cupressus japonica</name>
    <dbReference type="NCBI Taxonomy" id="3369"/>
    <lineage>
        <taxon>Eukaryota</taxon>
        <taxon>Viridiplantae</taxon>
        <taxon>Streptophyta</taxon>
        <taxon>Embryophyta</taxon>
        <taxon>Tracheophyta</taxon>
        <taxon>Spermatophyta</taxon>
        <taxon>Pinopsida</taxon>
        <taxon>Pinidae</taxon>
        <taxon>Conifers II</taxon>
        <taxon>Cupressales</taxon>
        <taxon>Cupressaceae</taxon>
        <taxon>Cryptomeria</taxon>
    </lineage>
</organism>
<evidence type="ECO:0000313" key="2">
    <source>
        <dbReference type="EMBL" id="GLJ56518.1"/>
    </source>
</evidence>
<sequence>MVGAPRTRYFYMDGGGAVCTVANAVIHPRLGRGLQQTEQPHPYRLELAQLSPAKRLAYPAGASSSWGHLYSPQTTSPPDRIWR</sequence>
<dbReference type="Proteomes" id="UP001234787">
    <property type="component" value="Unassembled WGS sequence"/>
</dbReference>
<proteinExistence type="predicted"/>
<dbReference type="AlphaFoldDB" id="A0AAD3NQ14"/>
<dbReference type="EMBL" id="BSEH01000022">
    <property type="protein sequence ID" value="GLJ56518.1"/>
    <property type="molecule type" value="Genomic_DNA"/>
</dbReference>
<evidence type="ECO:0000256" key="1">
    <source>
        <dbReference type="SAM" id="MobiDB-lite"/>
    </source>
</evidence>
<accession>A0AAD3NQ14</accession>